<keyword evidence="4" id="KW-0769">Symport</keyword>
<keyword evidence="3" id="KW-1003">Cell membrane</keyword>
<dbReference type="SUPFAM" id="SSF103473">
    <property type="entry name" value="MFS general substrate transporter"/>
    <property type="match status" value="1"/>
</dbReference>
<organism evidence="6 7">
    <name type="scientific">Mycobacterium tuberculosis</name>
    <dbReference type="NCBI Taxonomy" id="1773"/>
    <lineage>
        <taxon>Bacteria</taxon>
        <taxon>Bacillati</taxon>
        <taxon>Actinomycetota</taxon>
        <taxon>Actinomycetes</taxon>
        <taxon>Mycobacteriales</taxon>
        <taxon>Mycobacteriaceae</taxon>
        <taxon>Mycobacterium</taxon>
        <taxon>Mycobacterium tuberculosis complex</taxon>
    </lineage>
</organism>
<evidence type="ECO:0000313" key="6">
    <source>
        <dbReference type="EMBL" id="CKS70522.1"/>
    </source>
</evidence>
<gene>
    <name evidence="6" type="ORF">ERS027661_03435</name>
</gene>
<dbReference type="PANTHER" id="PTHR43528">
    <property type="entry name" value="ALPHA-KETOGLUTARATE PERMEASE"/>
    <property type="match status" value="1"/>
</dbReference>
<comment type="subcellular location">
    <subcellularLocation>
        <location evidence="1">Cell membrane</location>
        <topology evidence="1">Multi-pass membrane protein</topology>
    </subcellularLocation>
</comment>
<protein>
    <submittedName>
        <fullName evidence="6">Dicarboxylic acid transport membrane protein kGTP</fullName>
    </submittedName>
</protein>
<dbReference type="PANTHER" id="PTHR43528:SF1">
    <property type="entry name" value="ALPHA-KETOGLUTARATE PERMEASE"/>
    <property type="match status" value="1"/>
</dbReference>
<proteinExistence type="predicted"/>
<dbReference type="Proteomes" id="UP000049023">
    <property type="component" value="Unassembled WGS sequence"/>
</dbReference>
<keyword evidence="5" id="KW-0812">Transmembrane</keyword>
<keyword evidence="5" id="KW-0472">Membrane</keyword>
<dbReference type="AlphaFoldDB" id="A0A655AG90"/>
<dbReference type="EMBL" id="CNFU01000896">
    <property type="protein sequence ID" value="CKS70522.1"/>
    <property type="molecule type" value="Genomic_DNA"/>
</dbReference>
<evidence type="ECO:0000256" key="5">
    <source>
        <dbReference type="SAM" id="Phobius"/>
    </source>
</evidence>
<keyword evidence="2" id="KW-0813">Transport</keyword>
<keyword evidence="5" id="KW-1133">Transmembrane helix</keyword>
<reference evidence="6 7" key="1">
    <citation type="submission" date="2015-03" db="EMBL/GenBank/DDBJ databases">
        <authorList>
            <consortium name="Pathogen Informatics"/>
        </authorList>
    </citation>
    <scope>NUCLEOTIDE SEQUENCE [LARGE SCALE GENOMIC DNA]</scope>
    <source>
        <strain evidence="6 7">Bir 187</strain>
    </source>
</reference>
<evidence type="ECO:0000313" key="7">
    <source>
        <dbReference type="Proteomes" id="UP000049023"/>
    </source>
</evidence>
<evidence type="ECO:0000256" key="3">
    <source>
        <dbReference type="ARBA" id="ARBA00022475"/>
    </source>
</evidence>
<accession>A0A655AG90</accession>
<dbReference type="GO" id="GO:0005886">
    <property type="term" value="C:plasma membrane"/>
    <property type="evidence" value="ECO:0007669"/>
    <property type="project" value="UniProtKB-SubCell"/>
</dbReference>
<dbReference type="InterPro" id="IPR051084">
    <property type="entry name" value="H+-coupled_symporters"/>
</dbReference>
<dbReference type="InterPro" id="IPR036259">
    <property type="entry name" value="MFS_trans_sf"/>
</dbReference>
<dbReference type="GO" id="GO:0015293">
    <property type="term" value="F:symporter activity"/>
    <property type="evidence" value="ECO:0007669"/>
    <property type="project" value="UniProtKB-KW"/>
</dbReference>
<name>A0A655AG90_MYCTX</name>
<evidence type="ECO:0000256" key="1">
    <source>
        <dbReference type="ARBA" id="ARBA00004651"/>
    </source>
</evidence>
<evidence type="ECO:0000256" key="2">
    <source>
        <dbReference type="ARBA" id="ARBA00022448"/>
    </source>
</evidence>
<evidence type="ECO:0000256" key="4">
    <source>
        <dbReference type="ARBA" id="ARBA00022847"/>
    </source>
</evidence>
<feature type="transmembrane region" description="Helical" evidence="5">
    <location>
        <begin position="34"/>
        <end position="56"/>
    </location>
</feature>
<sequence length="76" mass="8343">MRALGVGVGYALANSVFGGTAPLIYQALKERDQVPMFIAYVTACIAVSLIVYVFFIKNKADTYLDREQGFAFYGHA</sequence>